<dbReference type="HOGENOM" id="CLU_050394_1_1_1"/>
<comment type="similarity">
    <text evidence="1">Belongs to the MAD2 family.</text>
</comment>
<reference evidence="4 5" key="1">
    <citation type="journal article" date="2011" name="Proc. Natl. Acad. Sci. U.S.A.">
        <title>Genome and transcriptome analyses of the mountain pine beetle-fungal symbiont Grosmannia clavigera, a lodgepole pine pathogen.</title>
        <authorList>
            <person name="DiGuistini S."/>
            <person name="Wang Y."/>
            <person name="Liao N.Y."/>
            <person name="Taylor G."/>
            <person name="Tanguay P."/>
            <person name="Feau N."/>
            <person name="Henrissat B."/>
            <person name="Chan S.K."/>
            <person name="Hesse-Orce U."/>
            <person name="Alamouti S.M."/>
            <person name="Tsui C.K.M."/>
            <person name="Docking R.T."/>
            <person name="Levasseur A."/>
            <person name="Haridas S."/>
            <person name="Robertson G."/>
            <person name="Birol I."/>
            <person name="Holt R.A."/>
            <person name="Marra M.A."/>
            <person name="Hamelin R.C."/>
            <person name="Hirst M."/>
            <person name="Jones S.J.M."/>
            <person name="Bohlmann J."/>
            <person name="Breuil C."/>
        </authorList>
    </citation>
    <scope>NUCLEOTIDE SEQUENCE [LARGE SCALE GENOMIC DNA]</scope>
    <source>
        <strain evidence="5">kw1407 / UAMH 11150</strain>
    </source>
</reference>
<dbReference type="InterPro" id="IPR036570">
    <property type="entry name" value="HORMA_dom_sf"/>
</dbReference>
<dbReference type="PANTHER" id="PTHR11842:SF10">
    <property type="entry name" value="MITOTIC SPINDLE ASSEMBLY CHECKPOINT PROTEIN MAD2B"/>
    <property type="match status" value="1"/>
</dbReference>
<dbReference type="PROSITE" id="PS50815">
    <property type="entry name" value="HORMA"/>
    <property type="match status" value="1"/>
</dbReference>
<feature type="compositionally biased region" description="Basic residues" evidence="2">
    <location>
        <begin position="136"/>
        <end position="155"/>
    </location>
</feature>
<protein>
    <submittedName>
        <fullName evidence="4">Mitotic spindle checkpoint protein</fullName>
    </submittedName>
</protein>
<evidence type="ECO:0000256" key="1">
    <source>
        <dbReference type="ARBA" id="ARBA00010348"/>
    </source>
</evidence>
<keyword evidence="5" id="KW-1185">Reference proteome</keyword>
<evidence type="ECO:0000313" key="4">
    <source>
        <dbReference type="EMBL" id="EFX05840.1"/>
    </source>
</evidence>
<dbReference type="RefSeq" id="XP_014175322.1">
    <property type="nucleotide sequence ID" value="XM_014319847.1"/>
</dbReference>
<dbReference type="Gene3D" id="3.30.900.10">
    <property type="entry name" value="HORMA domain"/>
    <property type="match status" value="1"/>
</dbReference>
<dbReference type="STRING" id="655863.F0X8H2"/>
<dbReference type="InParanoid" id="F0X8H2"/>
<feature type="domain" description="HORMA" evidence="3">
    <location>
        <begin position="10"/>
        <end position="315"/>
    </location>
</feature>
<name>F0X8H2_GROCL</name>
<dbReference type="eggNOG" id="KOG3186">
    <property type="taxonomic scope" value="Eukaryota"/>
</dbReference>
<dbReference type="AlphaFoldDB" id="F0X8H2"/>
<feature type="region of interest" description="Disordered" evidence="2">
    <location>
        <begin position="132"/>
        <end position="218"/>
    </location>
</feature>
<dbReference type="SUPFAM" id="SSF56019">
    <property type="entry name" value="The spindle assembly checkpoint protein mad2"/>
    <property type="match status" value="1"/>
</dbReference>
<dbReference type="GO" id="GO:0016035">
    <property type="term" value="C:zeta DNA polymerase complex"/>
    <property type="evidence" value="ECO:0007669"/>
    <property type="project" value="TreeGrafter"/>
</dbReference>
<feature type="compositionally biased region" description="Acidic residues" evidence="2">
    <location>
        <begin position="189"/>
        <end position="200"/>
    </location>
</feature>
<evidence type="ECO:0000313" key="5">
    <source>
        <dbReference type="Proteomes" id="UP000007796"/>
    </source>
</evidence>
<feature type="compositionally biased region" description="Acidic residues" evidence="2">
    <location>
        <begin position="164"/>
        <end position="181"/>
    </location>
</feature>
<dbReference type="Proteomes" id="UP000007796">
    <property type="component" value="Unassembled WGS sequence"/>
</dbReference>
<sequence>MASVPLGDAAALFAALGDFFHVAVHSVLYYRQLYPERSFLSATAFGVPVHQSRHPQVCAWVTDAVDHAIGQLAGGAVETVAVVVHAPFGGAHSHPNLPPGAVLERWVFDVSHVPAWPGGADALQQALHPNATKSIKSSKKGRSPQKRPLSARKFRPPRDSTLLPDEDTTPWDRTDDEDGYSDDNNNNDNNDDDDAESEADLDTRNTPQSRPSASATSADLHQQLRAAILRLTQTAASKEPLPPRCTFTVVLEIGDAAELRQPGRPATKRSTAWIPEETAGTKRKWAAASSSTTTNTTTTTIRTVDAAPLFMECWVEQSVLTNNNGSEKTSPGLHLPVIPPPHIKGPIGKTVAFDT</sequence>
<evidence type="ECO:0000259" key="3">
    <source>
        <dbReference type="PROSITE" id="PS50815"/>
    </source>
</evidence>
<gene>
    <name evidence="4" type="ORF">CMQ_3909</name>
</gene>
<dbReference type="InterPro" id="IPR003511">
    <property type="entry name" value="HORMA_dom"/>
</dbReference>
<organism evidence="5">
    <name type="scientific">Grosmannia clavigera (strain kw1407 / UAMH 11150)</name>
    <name type="common">Blue stain fungus</name>
    <name type="synonym">Graphiocladiella clavigera</name>
    <dbReference type="NCBI Taxonomy" id="655863"/>
    <lineage>
        <taxon>Eukaryota</taxon>
        <taxon>Fungi</taxon>
        <taxon>Dikarya</taxon>
        <taxon>Ascomycota</taxon>
        <taxon>Pezizomycotina</taxon>
        <taxon>Sordariomycetes</taxon>
        <taxon>Sordariomycetidae</taxon>
        <taxon>Ophiostomatales</taxon>
        <taxon>Ophiostomataceae</taxon>
        <taxon>Leptographium</taxon>
    </lineage>
</organism>
<dbReference type="PANTHER" id="PTHR11842">
    <property type="entry name" value="MITOTIC SPINDLE ASSEMBLY CHECKPOINT PROTEIN MAD2"/>
    <property type="match status" value="1"/>
</dbReference>
<dbReference type="InterPro" id="IPR045091">
    <property type="entry name" value="Mad2-like"/>
</dbReference>
<dbReference type="EMBL" id="GL629735">
    <property type="protein sequence ID" value="EFX05840.1"/>
    <property type="molecule type" value="Genomic_DNA"/>
</dbReference>
<accession>F0X8H2</accession>
<dbReference type="GeneID" id="25977061"/>
<proteinExistence type="inferred from homology"/>
<dbReference type="OrthoDB" id="21254at2759"/>
<evidence type="ECO:0000256" key="2">
    <source>
        <dbReference type="SAM" id="MobiDB-lite"/>
    </source>
</evidence>
<feature type="compositionally biased region" description="Polar residues" evidence="2">
    <location>
        <begin position="204"/>
        <end position="218"/>
    </location>
</feature>